<dbReference type="Proteomes" id="UP000235786">
    <property type="component" value="Unassembled WGS sequence"/>
</dbReference>
<dbReference type="AlphaFoldDB" id="A0A2J6R7S6"/>
<accession>A0A2J6R7S6</accession>
<keyword evidence="2" id="KW-1185">Reference proteome</keyword>
<evidence type="ECO:0000313" key="2">
    <source>
        <dbReference type="Proteomes" id="UP000235786"/>
    </source>
</evidence>
<gene>
    <name evidence="1" type="ORF">L207DRAFT_533885</name>
</gene>
<reference evidence="1 2" key="1">
    <citation type="submission" date="2016-04" db="EMBL/GenBank/DDBJ databases">
        <title>A degradative enzymes factory behind the ericoid mycorrhizal symbiosis.</title>
        <authorList>
            <consortium name="DOE Joint Genome Institute"/>
            <person name="Martino E."/>
            <person name="Morin E."/>
            <person name="Grelet G."/>
            <person name="Kuo A."/>
            <person name="Kohler A."/>
            <person name="Daghino S."/>
            <person name="Barry K."/>
            <person name="Choi C."/>
            <person name="Cichocki N."/>
            <person name="Clum A."/>
            <person name="Copeland A."/>
            <person name="Hainaut M."/>
            <person name="Haridas S."/>
            <person name="Labutti K."/>
            <person name="Lindquist E."/>
            <person name="Lipzen A."/>
            <person name="Khouja H.-R."/>
            <person name="Murat C."/>
            <person name="Ohm R."/>
            <person name="Olson A."/>
            <person name="Spatafora J."/>
            <person name="Veneault-Fourrey C."/>
            <person name="Henrissat B."/>
            <person name="Grigoriev I."/>
            <person name="Martin F."/>
            <person name="Perotto S."/>
        </authorList>
    </citation>
    <scope>NUCLEOTIDE SEQUENCE [LARGE SCALE GENOMIC DNA]</scope>
    <source>
        <strain evidence="1 2">F</strain>
    </source>
</reference>
<protein>
    <submittedName>
        <fullName evidence="1">Uncharacterized protein</fullName>
    </submittedName>
</protein>
<evidence type="ECO:0000313" key="1">
    <source>
        <dbReference type="EMBL" id="PMD34562.1"/>
    </source>
</evidence>
<dbReference type="EMBL" id="KZ613953">
    <property type="protein sequence ID" value="PMD34562.1"/>
    <property type="molecule type" value="Genomic_DNA"/>
</dbReference>
<name>A0A2J6R7S6_HYAVF</name>
<proteinExistence type="predicted"/>
<organism evidence="1 2">
    <name type="scientific">Hyaloscypha variabilis (strain UAMH 11265 / GT02V1 / F)</name>
    <name type="common">Meliniomyces variabilis</name>
    <dbReference type="NCBI Taxonomy" id="1149755"/>
    <lineage>
        <taxon>Eukaryota</taxon>
        <taxon>Fungi</taxon>
        <taxon>Dikarya</taxon>
        <taxon>Ascomycota</taxon>
        <taxon>Pezizomycotina</taxon>
        <taxon>Leotiomycetes</taxon>
        <taxon>Helotiales</taxon>
        <taxon>Hyaloscyphaceae</taxon>
        <taxon>Hyaloscypha</taxon>
        <taxon>Hyaloscypha variabilis</taxon>
    </lineage>
</organism>
<sequence>MEKQYKLVQYNYKKFYERLSFKATAVVVATSRSPEIATTEGMMNNKNSHTEFPKSLDVRSRGKEIRLRYLMIYKTFNKKSDIQNFSIIKYRLVDHTRIISQTEAAHLLEKDLVLSRLLLSPISIPAPSVLTKLPKIPIVIRARDAKTTLILTRSIAIIRIWIVRLSPRPSLRRICKPRRSTVLRERIHIACEAAHLEVAVLVDACAHVAAADYAAVVDCGDAPNGGASEGVARDVAVDVETSEGCGCEG</sequence>